<dbReference type="Gramene" id="PGSC0003DMT400036311">
    <property type="protein sequence ID" value="PGSC0003DMT400036311"/>
    <property type="gene ID" value="PGSC0003DMG400013970"/>
</dbReference>
<dbReference type="AlphaFoldDB" id="M1B3G7"/>
<dbReference type="InParanoid" id="M1B3G7"/>
<reference evidence="2" key="2">
    <citation type="submission" date="2015-06" db="UniProtKB">
        <authorList>
            <consortium name="EnsemblPlants"/>
        </authorList>
    </citation>
    <scope>IDENTIFICATION</scope>
    <source>
        <strain evidence="2">DM1-3 516 R44</strain>
    </source>
</reference>
<dbReference type="PaxDb" id="4113-PGSC0003DMT400036311"/>
<sequence length="79" mass="8898">MKVEDVGAILELKGYFDRRHDVDSLLNLTKAIITHIQVTGMGDRVCVDICSLMRPGEGWILCKRAFPCSLRMLGVKLHL</sequence>
<dbReference type="Proteomes" id="UP000011115">
    <property type="component" value="Unassembled WGS sequence"/>
</dbReference>
<protein>
    <submittedName>
        <fullName evidence="2">3-dehydroquinate synthase</fullName>
    </submittedName>
</protein>
<accession>M1B3G7</accession>
<evidence type="ECO:0000313" key="2">
    <source>
        <dbReference type="EnsemblPlants" id="PGSC0003DMT400036311"/>
    </source>
</evidence>
<evidence type="ECO:0000313" key="3">
    <source>
        <dbReference type="Proteomes" id="UP000011115"/>
    </source>
</evidence>
<proteinExistence type="predicted"/>
<feature type="domain" description="3-dehydroquinate synthase C-terminal" evidence="1">
    <location>
        <begin position="31"/>
        <end position="62"/>
    </location>
</feature>
<dbReference type="GO" id="GO:0016491">
    <property type="term" value="F:oxidoreductase activity"/>
    <property type="evidence" value="ECO:0007669"/>
    <property type="project" value="InterPro"/>
</dbReference>
<dbReference type="InterPro" id="IPR056179">
    <property type="entry name" value="DHQS_C"/>
</dbReference>
<dbReference type="GO" id="GO:0009073">
    <property type="term" value="P:aromatic amino acid family biosynthetic process"/>
    <property type="evidence" value="ECO:0007669"/>
    <property type="project" value="InterPro"/>
</dbReference>
<dbReference type="EnsemblPlants" id="PGSC0003DMT400036311">
    <property type="protein sequence ID" value="PGSC0003DMT400036311"/>
    <property type="gene ID" value="PGSC0003DMG400013970"/>
</dbReference>
<dbReference type="GO" id="GO:0003856">
    <property type="term" value="F:3-dehydroquinate synthase activity"/>
    <property type="evidence" value="ECO:0007669"/>
    <property type="project" value="InterPro"/>
</dbReference>
<dbReference type="Pfam" id="PF26558">
    <property type="entry name" value="DHQS_2nd"/>
    <property type="match status" value="1"/>
</dbReference>
<reference evidence="3" key="1">
    <citation type="journal article" date="2011" name="Nature">
        <title>Genome sequence and analysis of the tuber crop potato.</title>
        <authorList>
            <consortium name="The Potato Genome Sequencing Consortium"/>
        </authorList>
    </citation>
    <scope>NUCLEOTIDE SEQUENCE [LARGE SCALE GENOMIC DNA]</scope>
    <source>
        <strain evidence="3">cv. DM1-3 516 R44</strain>
    </source>
</reference>
<keyword evidence="3" id="KW-1185">Reference proteome</keyword>
<dbReference type="STRING" id="4113.M1B3G7"/>
<evidence type="ECO:0000259" key="1">
    <source>
        <dbReference type="Pfam" id="PF26558"/>
    </source>
</evidence>
<organism evidence="2 3">
    <name type="scientific">Solanum tuberosum</name>
    <name type="common">Potato</name>
    <dbReference type="NCBI Taxonomy" id="4113"/>
    <lineage>
        <taxon>Eukaryota</taxon>
        <taxon>Viridiplantae</taxon>
        <taxon>Streptophyta</taxon>
        <taxon>Embryophyta</taxon>
        <taxon>Tracheophyta</taxon>
        <taxon>Spermatophyta</taxon>
        <taxon>Magnoliopsida</taxon>
        <taxon>eudicotyledons</taxon>
        <taxon>Gunneridae</taxon>
        <taxon>Pentapetalae</taxon>
        <taxon>asterids</taxon>
        <taxon>lamiids</taxon>
        <taxon>Solanales</taxon>
        <taxon>Solanaceae</taxon>
        <taxon>Solanoideae</taxon>
        <taxon>Solaneae</taxon>
        <taxon>Solanum</taxon>
    </lineage>
</organism>
<name>M1B3G7_SOLTU</name>
<dbReference type="HOGENOM" id="CLU_2610688_0_0_1"/>